<organism evidence="3 4">
    <name type="scientific">Pseudothermotoga thermarum DSM 5069</name>
    <dbReference type="NCBI Taxonomy" id="688269"/>
    <lineage>
        <taxon>Bacteria</taxon>
        <taxon>Thermotogati</taxon>
        <taxon>Thermotogota</taxon>
        <taxon>Thermotogae</taxon>
        <taxon>Thermotogales</taxon>
        <taxon>Thermotogaceae</taxon>
        <taxon>Pseudothermotoga</taxon>
    </lineage>
</organism>
<name>F7YW91_9THEM</name>
<evidence type="ECO:0000256" key="1">
    <source>
        <dbReference type="SAM" id="Coils"/>
    </source>
</evidence>
<dbReference type="PANTHER" id="PTHR15239">
    <property type="entry name" value="NUCLEAR EXPORT MEDIATOR FACTOR NEMF"/>
    <property type="match status" value="1"/>
</dbReference>
<dbReference type="Pfam" id="PF05670">
    <property type="entry name" value="NFACT-R_1"/>
    <property type="match status" value="1"/>
</dbReference>
<reference evidence="3 4" key="1">
    <citation type="submission" date="2010-11" db="EMBL/GenBank/DDBJ databases">
        <title>The complete genome of Thermotoga thermarum DSM 5069.</title>
        <authorList>
            <consortium name="US DOE Joint Genome Institute (JGI-PGF)"/>
            <person name="Lucas S."/>
            <person name="Copeland A."/>
            <person name="Lapidus A."/>
            <person name="Bruce D."/>
            <person name="Goodwin L."/>
            <person name="Pitluck S."/>
            <person name="Kyrpides N."/>
            <person name="Mavromatis K."/>
            <person name="Ivanova N."/>
            <person name="Zeytun A."/>
            <person name="Brettin T."/>
            <person name="Detter J.C."/>
            <person name="Tapia R."/>
            <person name="Han C."/>
            <person name="Land M."/>
            <person name="Hauser L."/>
            <person name="Markowitz V."/>
            <person name="Cheng J.-F."/>
            <person name="Hugenholtz P."/>
            <person name="Woyke T."/>
            <person name="Wu D."/>
            <person name="Spring S."/>
            <person name="Schroeder M."/>
            <person name="Brambilla E."/>
            <person name="Klenk H.-P."/>
            <person name="Eisen J.A."/>
        </authorList>
    </citation>
    <scope>NUCLEOTIDE SEQUENCE [LARGE SCALE GENOMIC DNA]</scope>
    <source>
        <strain evidence="3 4">DSM 5069</strain>
    </source>
</reference>
<dbReference type="EMBL" id="CP002351">
    <property type="protein sequence ID" value="AEH51863.1"/>
    <property type="molecule type" value="Genomic_DNA"/>
</dbReference>
<evidence type="ECO:0000313" key="3">
    <source>
        <dbReference type="EMBL" id="AEH51863.1"/>
    </source>
</evidence>
<dbReference type="Proteomes" id="UP000006804">
    <property type="component" value="Chromosome"/>
</dbReference>
<evidence type="ECO:0000313" key="4">
    <source>
        <dbReference type="Proteomes" id="UP000006804"/>
    </source>
</evidence>
<feature type="coiled-coil region" evidence="1">
    <location>
        <begin position="370"/>
        <end position="404"/>
    </location>
</feature>
<dbReference type="GO" id="GO:0000049">
    <property type="term" value="F:tRNA binding"/>
    <property type="evidence" value="ECO:0007669"/>
    <property type="project" value="TreeGrafter"/>
</dbReference>
<dbReference type="Pfam" id="PF05833">
    <property type="entry name" value="NFACT_N"/>
    <property type="match status" value="1"/>
</dbReference>
<keyword evidence="1" id="KW-0175">Coiled coil</keyword>
<evidence type="ECO:0000259" key="2">
    <source>
        <dbReference type="Pfam" id="PF05670"/>
    </source>
</evidence>
<dbReference type="InterPro" id="IPR051608">
    <property type="entry name" value="RQC_Subunit_NEMF"/>
</dbReference>
<dbReference type="STRING" id="688269.Theth_1821"/>
<feature type="coiled-coil region" evidence="1">
    <location>
        <begin position="273"/>
        <end position="315"/>
    </location>
</feature>
<dbReference type="PANTHER" id="PTHR15239:SF6">
    <property type="entry name" value="RIBOSOME QUALITY CONTROL COMPLEX SUBUNIT NEMF"/>
    <property type="match status" value="1"/>
</dbReference>
<gene>
    <name evidence="3" type="ORF">Theth_1821</name>
</gene>
<dbReference type="eggNOG" id="COG1293">
    <property type="taxonomic scope" value="Bacteria"/>
</dbReference>
<dbReference type="AlphaFoldDB" id="F7YW91"/>
<dbReference type="PATRIC" id="fig|688269.3.peg.1875"/>
<keyword evidence="4" id="KW-1185">Reference proteome</keyword>
<dbReference type="HOGENOM" id="CLU_022481_2_1_0"/>
<dbReference type="Gene3D" id="2.30.310.10">
    <property type="entry name" value="ibrinogen binding protein from staphylococcus aureus domain"/>
    <property type="match status" value="1"/>
</dbReference>
<proteinExistence type="predicted"/>
<dbReference type="KEGG" id="tta:Theth_1821"/>
<accession>F7YW91</accession>
<sequence>MIDGFVLRKVTDELQSLRSERLRQIYQYEKFVLYLYFESSVVRICLQPLLQHVCLTQKEDFSDHHPSNFVMLLRSRLRNGKLIEIDQHELDRILFFTIDKIDEVGQRHEYKLYVELFGTHSNLVLVEDGIVIDCFREVKSTARQVVKGEPYTLPTRSLNPLKIDYADFQLSSFEKVSKYIQSTFYGFSKILVNEILHRAGVSDLPISALSEKEKALLKHAFFSIIDDFYKSQVCVYSLEEKFILSCIPLTMPFARKLKCFESPSAAVDGLYQIESKRQKAKKLSEELRKAVEDMIQKEEKLIESVENEIKECEKMNEYFKFGELLKYASESDRQGDQALVFDWYTGQKVCIPLVKGKSVKESSQHYFELYKKMKEKLPVLKAKLDRAKSRLDYLKNLKKQIESSEDLEVLEGIKEELFPQKKRSDQRAEDKPGFRIFQYEGFTIVVGRNNKQNDELVRKSSSKDIWLHAQGIPGAHVVIKVQDKVPPESVIRFAAGLAAYYSNARYSSNVPVDYTEVKNVYKPKGFPPGKVLYTNFSTVFVDPLSVEQFVQKAD</sequence>
<protein>
    <submittedName>
        <fullName evidence="3">Fibronectin-binding A domain protein</fullName>
    </submittedName>
</protein>
<dbReference type="GO" id="GO:0043023">
    <property type="term" value="F:ribosomal large subunit binding"/>
    <property type="evidence" value="ECO:0007669"/>
    <property type="project" value="TreeGrafter"/>
</dbReference>
<dbReference type="RefSeq" id="WP_013933071.1">
    <property type="nucleotide sequence ID" value="NC_015707.1"/>
</dbReference>
<dbReference type="GO" id="GO:1990112">
    <property type="term" value="C:RQC complex"/>
    <property type="evidence" value="ECO:0007669"/>
    <property type="project" value="TreeGrafter"/>
</dbReference>
<feature type="domain" description="NFACT RNA-binding" evidence="2">
    <location>
        <begin position="438"/>
        <end position="533"/>
    </location>
</feature>
<dbReference type="GO" id="GO:0072344">
    <property type="term" value="P:rescue of stalled ribosome"/>
    <property type="evidence" value="ECO:0007669"/>
    <property type="project" value="TreeGrafter"/>
</dbReference>
<dbReference type="OrthoDB" id="9766163at2"/>
<dbReference type="InterPro" id="IPR008532">
    <property type="entry name" value="NFACT_RNA-bd"/>
</dbReference>